<evidence type="ECO:0000313" key="3">
    <source>
        <dbReference type="Proteomes" id="UP000000674"/>
    </source>
</evidence>
<reference evidence="2 3" key="1">
    <citation type="submission" date="2006-10" db="EMBL/GenBank/DDBJ databases">
        <title>Complete sequence of Methanosaeta thermophila PT.</title>
        <authorList>
            <consortium name="US DOE Joint Genome Institute"/>
            <person name="Copeland A."/>
            <person name="Lucas S."/>
            <person name="Lapidus A."/>
            <person name="Barry K."/>
            <person name="Detter J.C."/>
            <person name="Glavina del Rio T."/>
            <person name="Hammon N."/>
            <person name="Israni S."/>
            <person name="Pitluck S."/>
            <person name="Chain P."/>
            <person name="Malfatti S."/>
            <person name="Shin M."/>
            <person name="Vergez L."/>
            <person name="Schmutz J."/>
            <person name="Larimer F."/>
            <person name="Land M."/>
            <person name="Hauser L."/>
            <person name="Kyrpides N."/>
            <person name="Kim E."/>
            <person name="Smith K.S."/>
            <person name="Ingram-Smith C."/>
            <person name="Richardson P."/>
        </authorList>
    </citation>
    <scope>NUCLEOTIDE SEQUENCE [LARGE SCALE GENOMIC DNA]</scope>
    <source>
        <strain evidence="3">DSM 6194 / JCM 14653 / NBRC 101360 / PT</strain>
    </source>
</reference>
<proteinExistence type="predicted"/>
<dbReference type="KEGG" id="mtp:Mthe_1226"/>
<dbReference type="HOGENOM" id="CLU_1131601_0_0_2"/>
<accession>A0B8I1</accession>
<dbReference type="OrthoDB" id="151757at2157"/>
<evidence type="ECO:0000313" key="2">
    <source>
        <dbReference type="EMBL" id="ABK15005.1"/>
    </source>
</evidence>
<keyword evidence="3" id="KW-1185">Reference proteome</keyword>
<sequence>MLTKVLYMGLLLLLIIGAGMCEDQAGIAENATVGMDNVTVDANVTSNVTAEAAPLSLQYIWSLSLSSGEQITMALNQSGSELFGSAKYEGAEPWNGVVVGSVSDSSVDLVLTALMGKSLVPMVLKGSYSEDTITGTYSVYSPTGVVESGKFTAMWINPDTSVYTPAVIPEAAAPAPAAQTNTTETEQTTTTTQPTQLSTRFFDVKEKKEEIFSSPASIIPPAMGMSALT</sequence>
<protein>
    <submittedName>
        <fullName evidence="2">Uncharacterized protein</fullName>
    </submittedName>
</protein>
<evidence type="ECO:0000256" key="1">
    <source>
        <dbReference type="SAM" id="MobiDB-lite"/>
    </source>
</evidence>
<dbReference type="Proteomes" id="UP000000674">
    <property type="component" value="Chromosome"/>
</dbReference>
<dbReference type="GeneID" id="4462313"/>
<dbReference type="RefSeq" id="WP_011696397.1">
    <property type="nucleotide sequence ID" value="NC_008553.1"/>
</dbReference>
<dbReference type="EMBL" id="CP000477">
    <property type="protein sequence ID" value="ABK15005.1"/>
    <property type="molecule type" value="Genomic_DNA"/>
</dbReference>
<gene>
    <name evidence="2" type="ordered locus">Mthe_1226</name>
</gene>
<name>A0B8I1_METTP</name>
<organism evidence="2 3">
    <name type="scientific">Methanothrix thermoacetophila (strain DSM 6194 / JCM 14653 / NBRC 101360 / PT)</name>
    <name type="common">Methanosaeta thermophila</name>
    <dbReference type="NCBI Taxonomy" id="349307"/>
    <lineage>
        <taxon>Archaea</taxon>
        <taxon>Methanobacteriati</taxon>
        <taxon>Methanobacteriota</taxon>
        <taxon>Stenosarchaea group</taxon>
        <taxon>Methanomicrobia</taxon>
        <taxon>Methanotrichales</taxon>
        <taxon>Methanotrichaceae</taxon>
        <taxon>Methanothrix</taxon>
    </lineage>
</organism>
<feature type="region of interest" description="Disordered" evidence="1">
    <location>
        <begin position="173"/>
        <end position="194"/>
    </location>
</feature>
<dbReference type="AlphaFoldDB" id="A0B8I1"/>